<dbReference type="InterPro" id="IPR004839">
    <property type="entry name" value="Aminotransferase_I/II_large"/>
</dbReference>
<dbReference type="PANTHER" id="PTHR43510">
    <property type="entry name" value="AMINOTRANSFERASE FUNCTION, HYPOTHETICAL (EUROFUNG)"/>
    <property type="match status" value="1"/>
</dbReference>
<feature type="domain" description="Aminotransferase class I/classII large" evidence="1">
    <location>
        <begin position="153"/>
        <end position="380"/>
    </location>
</feature>
<organism evidence="2 3">
    <name type="scientific">Terricaulis silvestris</name>
    <dbReference type="NCBI Taxonomy" id="2686094"/>
    <lineage>
        <taxon>Bacteria</taxon>
        <taxon>Pseudomonadati</taxon>
        <taxon>Pseudomonadota</taxon>
        <taxon>Alphaproteobacteria</taxon>
        <taxon>Caulobacterales</taxon>
        <taxon>Caulobacteraceae</taxon>
        <taxon>Terricaulis</taxon>
    </lineage>
</organism>
<keyword evidence="2" id="KW-0808">Transferase</keyword>
<dbReference type="EMBL" id="CP047045">
    <property type="protein sequence ID" value="QGZ96622.1"/>
    <property type="molecule type" value="Genomic_DNA"/>
</dbReference>
<evidence type="ECO:0000313" key="2">
    <source>
        <dbReference type="EMBL" id="QGZ96622.1"/>
    </source>
</evidence>
<dbReference type="InterPro" id="IPR015422">
    <property type="entry name" value="PyrdxlP-dep_Trfase_small"/>
</dbReference>
<name>A0A6I6MY97_9CAUL</name>
<accession>A0A6I6MY97</accession>
<dbReference type="RefSeq" id="WP_158767401.1">
    <property type="nucleotide sequence ID" value="NZ_CP047045.1"/>
</dbReference>
<reference evidence="3" key="1">
    <citation type="submission" date="2019-12" db="EMBL/GenBank/DDBJ databases">
        <title>Complete genome of Terracaulis silvestris 0127_4.</title>
        <authorList>
            <person name="Vieira S."/>
            <person name="Riedel T."/>
            <person name="Sproer C."/>
            <person name="Pascual J."/>
            <person name="Boedeker C."/>
            <person name="Overmann J."/>
        </authorList>
    </citation>
    <scope>NUCLEOTIDE SEQUENCE [LARGE SCALE GENOMIC DNA]</scope>
    <source>
        <strain evidence="3">0127_4</strain>
    </source>
</reference>
<evidence type="ECO:0000313" key="3">
    <source>
        <dbReference type="Proteomes" id="UP000431269"/>
    </source>
</evidence>
<dbReference type="InterPro" id="IPR015421">
    <property type="entry name" value="PyrdxlP-dep_Trfase_major"/>
</dbReference>
<dbReference type="KEGG" id="tsv:DSM104635_03482"/>
<keyword evidence="2" id="KW-0032">Aminotransferase</keyword>
<dbReference type="PANTHER" id="PTHR43510:SF1">
    <property type="entry name" value="AMINOTRANSFERASE FUNCTION, HYPOTHETICAL (EUROFUNG)"/>
    <property type="match status" value="1"/>
</dbReference>
<proteinExistence type="predicted"/>
<dbReference type="Gene3D" id="3.40.640.10">
    <property type="entry name" value="Type I PLP-dependent aspartate aminotransferase-like (Major domain)"/>
    <property type="match status" value="1"/>
</dbReference>
<sequence length="399" mass="44038">MKIADGTLTEQELQAAYLARHDLGPGYPQLDVPPYVRRLYLDSTAEDLSLKFAPTWSPEKQAQVDADLEVALRRFLMIPEGPRIQIRSTFSGSIALDRALATAQLLARQRGKKKIAVITTTPCIDIMKLFLLERADVKPAFVASNKNGALGVLDAEAVLQKLAQVRAKDEREHIVVLVCSPENPTGSIWSEQDLMHIARECAAADATLIVDHCFAVAGVHHPKDVAAVWSAASELCDWIGIWDTGKTFGLNEDKLGFLISGDAETSRAIDAALAVVQFGVARRAKIFFSELFRLATYYDHVRELNELCANNLETLERLVGPSFDLFPTKAGSLALIDVSRTGEADEAIRKRLLSNGVGTVAGSIFFHSSWKPEHYIRLALARRADYFEEAVMQMMQVLS</sequence>
<dbReference type="SUPFAM" id="SSF53383">
    <property type="entry name" value="PLP-dependent transferases"/>
    <property type="match status" value="1"/>
</dbReference>
<dbReference type="Pfam" id="PF00155">
    <property type="entry name" value="Aminotran_1_2"/>
    <property type="match status" value="1"/>
</dbReference>
<gene>
    <name evidence="2" type="ORF">DSM104635_03482</name>
</gene>
<evidence type="ECO:0000259" key="1">
    <source>
        <dbReference type="Pfam" id="PF00155"/>
    </source>
</evidence>
<keyword evidence="3" id="KW-1185">Reference proteome</keyword>
<dbReference type="Gene3D" id="3.90.1150.10">
    <property type="entry name" value="Aspartate Aminotransferase, domain 1"/>
    <property type="match status" value="1"/>
</dbReference>
<dbReference type="InterPro" id="IPR015424">
    <property type="entry name" value="PyrdxlP-dep_Trfase"/>
</dbReference>
<dbReference type="GO" id="GO:0030170">
    <property type="term" value="F:pyridoxal phosphate binding"/>
    <property type="evidence" value="ECO:0007669"/>
    <property type="project" value="InterPro"/>
</dbReference>
<dbReference type="Proteomes" id="UP000431269">
    <property type="component" value="Chromosome"/>
</dbReference>
<dbReference type="AlphaFoldDB" id="A0A6I6MY97"/>
<protein>
    <submittedName>
        <fullName evidence="2">Methionine aminotransferase</fullName>
    </submittedName>
</protein>
<dbReference type="GO" id="GO:0008483">
    <property type="term" value="F:transaminase activity"/>
    <property type="evidence" value="ECO:0007669"/>
    <property type="project" value="UniProtKB-KW"/>
</dbReference>